<reference evidence="2" key="1">
    <citation type="journal article" date="2015" name="PLoS Genet.">
        <title>Genome Sequence and Transcriptome Analyses of Chrysochromulina tobin: Metabolic Tools for Enhanced Algal Fitness in the Prominent Order Prymnesiales (Haptophyceae).</title>
        <authorList>
            <person name="Hovde B.T."/>
            <person name="Deodato C.R."/>
            <person name="Hunsperger H.M."/>
            <person name="Ryken S.A."/>
            <person name="Yost W."/>
            <person name="Jha R.K."/>
            <person name="Patterson J."/>
            <person name="Monnat R.J. Jr."/>
            <person name="Barlow S.B."/>
            <person name="Starkenburg S.R."/>
            <person name="Cattolico R.A."/>
        </authorList>
    </citation>
    <scope>NUCLEOTIDE SEQUENCE</scope>
    <source>
        <strain evidence="2">CCMP291</strain>
    </source>
</reference>
<evidence type="ECO:0000313" key="1">
    <source>
        <dbReference type="EMBL" id="KOO27989.1"/>
    </source>
</evidence>
<organism evidence="1 2">
    <name type="scientific">Chrysochromulina tobinii</name>
    <dbReference type="NCBI Taxonomy" id="1460289"/>
    <lineage>
        <taxon>Eukaryota</taxon>
        <taxon>Haptista</taxon>
        <taxon>Haptophyta</taxon>
        <taxon>Prymnesiophyceae</taxon>
        <taxon>Prymnesiales</taxon>
        <taxon>Chrysochromulinaceae</taxon>
        <taxon>Chrysochromulina</taxon>
    </lineage>
</organism>
<keyword evidence="2" id="KW-1185">Reference proteome</keyword>
<comment type="caution">
    <text evidence="1">The sequence shown here is derived from an EMBL/GenBank/DDBJ whole genome shotgun (WGS) entry which is preliminary data.</text>
</comment>
<sequence length="122" mass="13489">MALKRKRSFKAFGWDAADGRNRTRYPTGMACWRRARKGILFGHTFFAQTDAKAVLCAMPSGDEPECACCATLKNLEPAATSGLQGGTDGHSMMTTGGHAERWMASRATKLQEGCQDYQMFWD</sequence>
<dbReference type="EMBL" id="JWZX01002637">
    <property type="protein sequence ID" value="KOO27989.1"/>
    <property type="molecule type" value="Genomic_DNA"/>
</dbReference>
<name>A0A0M0JN43_9EUKA</name>
<proteinExistence type="predicted"/>
<protein>
    <submittedName>
        <fullName evidence="1">Uncharacterized protein</fullName>
    </submittedName>
</protein>
<evidence type="ECO:0000313" key="2">
    <source>
        <dbReference type="Proteomes" id="UP000037460"/>
    </source>
</evidence>
<dbReference type="AlphaFoldDB" id="A0A0M0JN43"/>
<gene>
    <name evidence="1" type="ORF">Ctob_001470</name>
</gene>
<dbReference type="Proteomes" id="UP000037460">
    <property type="component" value="Unassembled WGS sequence"/>
</dbReference>
<accession>A0A0M0JN43</accession>